<dbReference type="PANTHER" id="PTHR16128">
    <property type="entry name" value="FAD/NAD(P)-BINDING OXIDOREDUCTASE FAMILY PROTEIN"/>
    <property type="match status" value="1"/>
</dbReference>
<dbReference type="EMBL" id="CP038015">
    <property type="protein sequence ID" value="QBP41259.1"/>
    <property type="molecule type" value="Genomic_DNA"/>
</dbReference>
<reference evidence="2 3" key="1">
    <citation type="submission" date="2019-03" db="EMBL/GenBank/DDBJ databases">
        <title>Complete genome sequence of Paenisporosarcina antarctica CGMCC 1.6503T.</title>
        <authorList>
            <person name="Rong J.-C."/>
            <person name="Chi N.-Y."/>
            <person name="Zhang Q.-F."/>
        </authorList>
    </citation>
    <scope>NUCLEOTIDE SEQUENCE [LARGE SCALE GENOMIC DNA]</scope>
    <source>
        <strain evidence="2 3">CGMCC 1.6503</strain>
    </source>
</reference>
<dbReference type="Gene3D" id="3.90.660.10">
    <property type="match status" value="1"/>
</dbReference>
<dbReference type="KEGG" id="panc:E2636_08970"/>
<keyword evidence="2" id="KW-0456">Lyase</keyword>
<dbReference type="InterPro" id="IPR036188">
    <property type="entry name" value="FAD/NAD-bd_sf"/>
</dbReference>
<name>A0A4P6ZYT4_9BACL</name>
<dbReference type="AlphaFoldDB" id="A0A4P6ZYT4"/>
<evidence type="ECO:0000259" key="1">
    <source>
        <dbReference type="Pfam" id="PF01593"/>
    </source>
</evidence>
<organism evidence="2 3">
    <name type="scientific">Paenisporosarcina antarctica</name>
    <dbReference type="NCBI Taxonomy" id="417367"/>
    <lineage>
        <taxon>Bacteria</taxon>
        <taxon>Bacillati</taxon>
        <taxon>Bacillota</taxon>
        <taxon>Bacilli</taxon>
        <taxon>Bacillales</taxon>
        <taxon>Caryophanaceae</taxon>
        <taxon>Paenisporosarcina</taxon>
    </lineage>
</organism>
<protein>
    <submittedName>
        <fullName evidence="2">Deoxyribodipyrimidine photolyase</fullName>
    </submittedName>
</protein>
<dbReference type="SUPFAM" id="SSF51905">
    <property type="entry name" value="FAD/NAD(P)-binding domain"/>
    <property type="match status" value="1"/>
</dbReference>
<dbReference type="Gene3D" id="3.50.50.60">
    <property type="entry name" value="FAD/NAD(P)-binding domain"/>
    <property type="match status" value="1"/>
</dbReference>
<dbReference type="Pfam" id="PF01593">
    <property type="entry name" value="Amino_oxidase"/>
    <property type="match status" value="1"/>
</dbReference>
<dbReference type="RefSeq" id="WP_134209903.1">
    <property type="nucleotide sequence ID" value="NZ_CP038015.1"/>
</dbReference>
<dbReference type="OrthoDB" id="5792777at2"/>
<evidence type="ECO:0000313" key="3">
    <source>
        <dbReference type="Proteomes" id="UP000294292"/>
    </source>
</evidence>
<dbReference type="InterPro" id="IPR002937">
    <property type="entry name" value="Amino_oxidase"/>
</dbReference>
<gene>
    <name evidence="2" type="ORF">E2636_08970</name>
</gene>
<dbReference type="GO" id="GO:0016491">
    <property type="term" value="F:oxidoreductase activity"/>
    <property type="evidence" value="ECO:0007669"/>
    <property type="project" value="InterPro"/>
</dbReference>
<sequence>MNISIIGGGLSGIFAARTLFELGHNPTIIEKSRSVGGRMATRRVGIGRADHGAQFFTVRSPQLQTLTNEWLEKKLIKRWFGDDFPRYSGTEGMNSFVKNLANGLNIKLDEQVLQVKSSELGVTITTQNGNAYFSDAVVITAPVPQAFQLLQESSLILSNQLKETLSASSFKPCFVALLTLIEPLSIEKDGIVSEGLPPGIDKIIANDQKGISACPILSVYMTGDWSAKYFEQQDETVLEQIFAALTHDVIDTSLIVRQQLKRWRYAEATHVYKKPFMQLDDLPIFLAGDSFLTEQDTSGRTRVESAILSGIHVGEAIHREFLK</sequence>
<keyword evidence="3" id="KW-1185">Reference proteome</keyword>
<feature type="domain" description="Amine oxidase" evidence="1">
    <location>
        <begin position="89"/>
        <end position="317"/>
    </location>
</feature>
<dbReference type="GO" id="GO:0016829">
    <property type="term" value="F:lyase activity"/>
    <property type="evidence" value="ECO:0007669"/>
    <property type="project" value="UniProtKB-KW"/>
</dbReference>
<dbReference type="PANTHER" id="PTHR16128:SF5">
    <property type="entry name" value="FAD_NAD(P)-BINDING OXIDOREDUCTASE FAMILY PROTEIN"/>
    <property type="match status" value="1"/>
</dbReference>
<proteinExistence type="predicted"/>
<dbReference type="Proteomes" id="UP000294292">
    <property type="component" value="Chromosome"/>
</dbReference>
<dbReference type="Pfam" id="PF13450">
    <property type="entry name" value="NAD_binding_8"/>
    <property type="match status" value="1"/>
</dbReference>
<accession>A0A4P6ZYT4</accession>
<evidence type="ECO:0000313" key="2">
    <source>
        <dbReference type="EMBL" id="QBP41259.1"/>
    </source>
</evidence>